<organism evidence="2">
    <name type="scientific">marine metagenome</name>
    <dbReference type="NCBI Taxonomy" id="408172"/>
    <lineage>
        <taxon>unclassified sequences</taxon>
        <taxon>metagenomes</taxon>
        <taxon>ecological metagenomes</taxon>
    </lineage>
</organism>
<proteinExistence type="predicted"/>
<dbReference type="Pfam" id="PF00583">
    <property type="entry name" value="Acetyltransf_1"/>
    <property type="match status" value="1"/>
</dbReference>
<evidence type="ECO:0000259" key="1">
    <source>
        <dbReference type="PROSITE" id="PS51186"/>
    </source>
</evidence>
<gene>
    <name evidence="2" type="ORF">METZ01_LOCUS15453</name>
</gene>
<protein>
    <recommendedName>
        <fullName evidence="1">N-acetyltransferase domain-containing protein</fullName>
    </recommendedName>
</protein>
<dbReference type="GO" id="GO:0016747">
    <property type="term" value="F:acyltransferase activity, transferring groups other than amino-acyl groups"/>
    <property type="evidence" value="ECO:0007669"/>
    <property type="project" value="InterPro"/>
</dbReference>
<dbReference type="InterPro" id="IPR000182">
    <property type="entry name" value="GNAT_dom"/>
</dbReference>
<dbReference type="PANTHER" id="PTHR42791:SF1">
    <property type="entry name" value="N-ACETYLTRANSFERASE DOMAIN-CONTAINING PROTEIN"/>
    <property type="match status" value="1"/>
</dbReference>
<sequence>ATLADAFVHDPVLAFLFDDVDRRPAQLAALFANRLAAGSGFDKVFVPTDPDGVRRCAALWVGPHEPDDAEAAAAEAGAANRALLEDAGAMERLSRLFPIFQAHPRTPHWYLAFVGTRGADRGLGLASACIGAVTDRCDVDGLGAYLESSDPDNVPLYERHGFVVTGEVAVDGGPTVPLMWRDPR</sequence>
<name>A0A381P8L9_9ZZZZ</name>
<accession>A0A381P8L9</accession>
<dbReference type="Gene3D" id="3.40.630.30">
    <property type="match status" value="1"/>
</dbReference>
<evidence type="ECO:0000313" key="2">
    <source>
        <dbReference type="EMBL" id="SUZ62599.1"/>
    </source>
</evidence>
<dbReference type="PANTHER" id="PTHR42791">
    <property type="entry name" value="GNAT FAMILY ACETYLTRANSFERASE"/>
    <property type="match status" value="1"/>
</dbReference>
<dbReference type="SUPFAM" id="SSF55729">
    <property type="entry name" value="Acyl-CoA N-acyltransferases (Nat)"/>
    <property type="match status" value="1"/>
</dbReference>
<reference evidence="2" key="1">
    <citation type="submission" date="2018-05" db="EMBL/GenBank/DDBJ databases">
        <authorList>
            <person name="Lanie J.A."/>
            <person name="Ng W.-L."/>
            <person name="Kazmierczak K.M."/>
            <person name="Andrzejewski T.M."/>
            <person name="Davidsen T.M."/>
            <person name="Wayne K.J."/>
            <person name="Tettelin H."/>
            <person name="Glass J.I."/>
            <person name="Rusch D."/>
            <person name="Podicherti R."/>
            <person name="Tsui H.-C.T."/>
            <person name="Winkler M.E."/>
        </authorList>
    </citation>
    <scope>NUCLEOTIDE SEQUENCE</scope>
</reference>
<feature type="non-terminal residue" evidence="2">
    <location>
        <position position="1"/>
    </location>
</feature>
<feature type="domain" description="N-acetyltransferase" evidence="1">
    <location>
        <begin position="43"/>
        <end position="183"/>
    </location>
</feature>
<dbReference type="InterPro" id="IPR016181">
    <property type="entry name" value="Acyl_CoA_acyltransferase"/>
</dbReference>
<dbReference type="AlphaFoldDB" id="A0A381P8L9"/>
<dbReference type="InterPro" id="IPR052523">
    <property type="entry name" value="Trichothecene_AcTrans"/>
</dbReference>
<dbReference type="EMBL" id="UINC01000881">
    <property type="protein sequence ID" value="SUZ62599.1"/>
    <property type="molecule type" value="Genomic_DNA"/>
</dbReference>
<dbReference type="PROSITE" id="PS51186">
    <property type="entry name" value="GNAT"/>
    <property type="match status" value="1"/>
</dbReference>